<dbReference type="Ensembl" id="ENSAOWT00000005383.1">
    <property type="protein sequence ID" value="ENSAOWP00000004721.1"/>
    <property type="gene ID" value="ENSAOWG00000003296.1"/>
</dbReference>
<name>A0A8B9P4S6_APTOW</name>
<proteinExistence type="predicted"/>
<organism evidence="6 7">
    <name type="scientific">Apteryx owenii</name>
    <name type="common">Little spotted kiwi</name>
    <dbReference type="NCBI Taxonomy" id="8824"/>
    <lineage>
        <taxon>Eukaryota</taxon>
        <taxon>Metazoa</taxon>
        <taxon>Chordata</taxon>
        <taxon>Craniata</taxon>
        <taxon>Vertebrata</taxon>
        <taxon>Euteleostomi</taxon>
        <taxon>Archelosauria</taxon>
        <taxon>Archosauria</taxon>
        <taxon>Dinosauria</taxon>
        <taxon>Saurischia</taxon>
        <taxon>Theropoda</taxon>
        <taxon>Coelurosauria</taxon>
        <taxon>Aves</taxon>
        <taxon>Palaeognathae</taxon>
        <taxon>Apterygiformes</taxon>
        <taxon>Apterygidae</taxon>
        <taxon>Apteryx</taxon>
    </lineage>
</organism>
<evidence type="ECO:0000256" key="2">
    <source>
        <dbReference type="ARBA" id="ARBA00022692"/>
    </source>
</evidence>
<dbReference type="InterPro" id="IPR028068">
    <property type="entry name" value="PIRT"/>
</dbReference>
<reference evidence="6" key="1">
    <citation type="submission" date="2025-08" db="UniProtKB">
        <authorList>
            <consortium name="Ensembl"/>
        </authorList>
    </citation>
    <scope>IDENTIFICATION</scope>
</reference>
<feature type="transmembrane region" description="Helical" evidence="5">
    <location>
        <begin position="47"/>
        <end position="68"/>
    </location>
</feature>
<dbReference type="PANTHER" id="PTHR16100:SF3">
    <property type="match status" value="1"/>
</dbReference>
<evidence type="ECO:0000256" key="3">
    <source>
        <dbReference type="ARBA" id="ARBA00022989"/>
    </source>
</evidence>
<keyword evidence="2 5" id="KW-0812">Transmembrane</keyword>
<dbReference type="GO" id="GO:0005886">
    <property type="term" value="C:plasma membrane"/>
    <property type="evidence" value="ECO:0007669"/>
    <property type="project" value="TreeGrafter"/>
</dbReference>
<dbReference type="Proteomes" id="UP000694424">
    <property type="component" value="Unplaced"/>
</dbReference>
<evidence type="ECO:0000256" key="4">
    <source>
        <dbReference type="ARBA" id="ARBA00023136"/>
    </source>
</evidence>
<dbReference type="PANTHER" id="PTHR16100">
    <property type="entry name" value="PHOSPHOINOSITIDE-INTERACTING PROTEIN FAMILY MEMBER"/>
    <property type="match status" value="1"/>
</dbReference>
<dbReference type="AlphaFoldDB" id="A0A8B9P4S6"/>
<sequence length="138" mass="15077">MSVIQAVPSEEVASPILDFPSSVRVEINELNPVTSTESPWCYYSKPVTLIVVGGMLVVSSIVIGTIHFTKYADVPYALGPVCLSIGLMFLVTGIVWIPIVNQTVRYKGLLRAQITSVFFLSLSQFGGSCHSIINLKNW</sequence>
<evidence type="ECO:0000313" key="7">
    <source>
        <dbReference type="Proteomes" id="UP000694424"/>
    </source>
</evidence>
<reference evidence="6" key="2">
    <citation type="submission" date="2025-09" db="UniProtKB">
        <authorList>
            <consortium name="Ensembl"/>
        </authorList>
    </citation>
    <scope>IDENTIFICATION</scope>
</reference>
<evidence type="ECO:0000256" key="5">
    <source>
        <dbReference type="SAM" id="Phobius"/>
    </source>
</evidence>
<evidence type="ECO:0000313" key="6">
    <source>
        <dbReference type="Ensembl" id="ENSAOWP00000004721.1"/>
    </source>
</evidence>
<keyword evidence="4 5" id="KW-0472">Membrane</keyword>
<keyword evidence="3 5" id="KW-1133">Transmembrane helix</keyword>
<accession>A0A8B9P4S6</accession>
<evidence type="ECO:0000256" key="1">
    <source>
        <dbReference type="ARBA" id="ARBA00004141"/>
    </source>
</evidence>
<feature type="transmembrane region" description="Helical" evidence="5">
    <location>
        <begin position="74"/>
        <end position="97"/>
    </location>
</feature>
<dbReference type="Pfam" id="PF15099">
    <property type="entry name" value="PIRT"/>
    <property type="match status" value="1"/>
</dbReference>
<feature type="transmembrane region" description="Helical" evidence="5">
    <location>
        <begin position="109"/>
        <end position="133"/>
    </location>
</feature>
<keyword evidence="7" id="KW-1185">Reference proteome</keyword>
<protein>
    <submittedName>
        <fullName evidence="6">Uncharacterized protein</fullName>
    </submittedName>
</protein>
<comment type="subcellular location">
    <subcellularLocation>
        <location evidence="1">Membrane</location>
        <topology evidence="1">Multi-pass membrane protein</topology>
    </subcellularLocation>
</comment>